<comment type="similarity">
    <text evidence="2">Belongs to the class-V pyridoxal-phosphate-dependent aminotransferase family. NifS/IscS subfamily.</text>
</comment>
<dbReference type="InterPro" id="IPR015424">
    <property type="entry name" value="PyrdxlP-dep_Trfase"/>
</dbReference>
<dbReference type="Gene3D" id="3.90.1150.10">
    <property type="entry name" value="Aspartate Aminotransferase, domain 1"/>
    <property type="match status" value="1"/>
</dbReference>
<dbReference type="Gene3D" id="1.10.260.50">
    <property type="match status" value="1"/>
</dbReference>
<sequence>MSSVRIFLFQKLLYVKFLKLTLKKLKIKTFTLIKVCAIMIVLIFVKEEKMIYFDNSATTIPYPEVLRTYQEVASKIFGNPSSLHNLGTKASRILEASRKQIADLLGVKSTEIIFTSGGTESDNWVLKGVAFEKERYGKHIIVSDIEHPAVKESAKWLSEHGFDVSYAPVNDQGFVDIKALAALLRPDTTLVSIMAVNNEIGSIQPIKEISELLADKQGISFHVDAVQAIGKIPSADYLTDRVDFASFSGHKFHSVRGVGFIYKKEGKKLTPLLAGGGQEGDLRSTTENVAGIAATAKALRLVTDKEAYALPKIAKMKEVIYDELAKHKDIVIFSGKDDTFAPNILTFGIKGVRGEVVVHAFEEHEIYISTTSACSSKAGKPAGTLIAMGVPTKLAQSAVRISLDDDNDMGQVEQFLTIFKQVYEKTKKVR</sequence>
<organism evidence="8 9">
    <name type="scientific">Streptococcus equinus ATCC 700338</name>
    <dbReference type="NCBI Taxonomy" id="864569"/>
    <lineage>
        <taxon>Bacteria</taxon>
        <taxon>Bacillati</taxon>
        <taxon>Bacillota</taxon>
        <taxon>Bacilli</taxon>
        <taxon>Lactobacillales</taxon>
        <taxon>Streptococcaceae</taxon>
        <taxon>Streptococcus</taxon>
    </lineage>
</organism>
<comment type="cofactor">
    <cofactor evidence="1">
        <name>pyridoxal 5'-phosphate</name>
        <dbReference type="ChEBI" id="CHEBI:597326"/>
    </cofactor>
</comment>
<keyword evidence="8" id="KW-0032">Aminotransferase</keyword>
<evidence type="ECO:0000256" key="2">
    <source>
        <dbReference type="ARBA" id="ARBA00006490"/>
    </source>
</evidence>
<evidence type="ECO:0000313" key="8">
    <source>
        <dbReference type="EMBL" id="EFM27251.1"/>
    </source>
</evidence>
<dbReference type="PANTHER" id="PTHR11601:SF50">
    <property type="entry name" value="CYSTEINE DESULFURASE ISCS 2-RELATED"/>
    <property type="match status" value="1"/>
</dbReference>
<dbReference type="PANTHER" id="PTHR11601">
    <property type="entry name" value="CYSTEINE DESULFURYLASE FAMILY MEMBER"/>
    <property type="match status" value="1"/>
</dbReference>
<dbReference type="InterPro" id="IPR015421">
    <property type="entry name" value="PyrdxlP-dep_Trfase_major"/>
</dbReference>
<keyword evidence="5" id="KW-0408">Iron</keyword>
<dbReference type="InterPro" id="IPR000192">
    <property type="entry name" value="Aminotrans_V_dom"/>
</dbReference>
<dbReference type="PIRSF" id="PIRSF005572">
    <property type="entry name" value="NifS"/>
    <property type="match status" value="1"/>
</dbReference>
<name>E0PEH2_STREI</name>
<dbReference type="EC" id="2.8.1.7" evidence="8"/>
<keyword evidence="8" id="KW-0808">Transferase</keyword>
<evidence type="ECO:0000256" key="1">
    <source>
        <dbReference type="ARBA" id="ARBA00001933"/>
    </source>
</evidence>
<reference evidence="8 9" key="1">
    <citation type="submission" date="2010-07" db="EMBL/GenBank/DDBJ databases">
        <authorList>
            <person name="Muzny D."/>
            <person name="Qin X."/>
            <person name="Deng J."/>
            <person name="Jiang H."/>
            <person name="Liu Y."/>
            <person name="Qu J."/>
            <person name="Song X.-Z."/>
            <person name="Zhang L."/>
            <person name="Thornton R."/>
            <person name="Coyle M."/>
            <person name="Francisco L."/>
            <person name="Jackson L."/>
            <person name="Javaid M."/>
            <person name="Korchina V."/>
            <person name="Kovar C."/>
            <person name="Mata R."/>
            <person name="Mathew T."/>
            <person name="Ngo R."/>
            <person name="Nguyen L."/>
            <person name="Nguyen N."/>
            <person name="Okwuonu G."/>
            <person name="Ongeri F."/>
            <person name="Pham C."/>
            <person name="Simmons D."/>
            <person name="Wilczek-Boney K."/>
            <person name="Hale W."/>
            <person name="Jakkamsetti A."/>
            <person name="Pham P."/>
            <person name="Ruth R."/>
            <person name="San Lucas F."/>
            <person name="Warren J."/>
            <person name="Zhang J."/>
            <person name="Zhao Z."/>
            <person name="Zhou C."/>
            <person name="Zhu D."/>
            <person name="Lee S."/>
            <person name="Bess C."/>
            <person name="Blankenburg K."/>
            <person name="Forbes L."/>
            <person name="Fu Q."/>
            <person name="Gubbala S."/>
            <person name="Hirani K."/>
            <person name="Jayaseelan J.C."/>
            <person name="Lara F."/>
            <person name="Munidasa M."/>
            <person name="Palculict T."/>
            <person name="Patil S."/>
            <person name="Pu L.-L."/>
            <person name="Saada N."/>
            <person name="Tang L."/>
            <person name="Weissenberger G."/>
            <person name="Zhu Y."/>
            <person name="Hemphill L."/>
            <person name="Shang Y."/>
            <person name="Youmans B."/>
            <person name="Ayvaz T."/>
            <person name="Ross M."/>
            <person name="Santibanez J."/>
            <person name="Aqrawi P."/>
            <person name="Gross S."/>
            <person name="Joshi V."/>
            <person name="Fowler G."/>
            <person name="Nazareth L."/>
            <person name="Reid J."/>
            <person name="Worley K."/>
            <person name="Petrosino J."/>
            <person name="Highlander S."/>
            <person name="Gibbs R."/>
        </authorList>
    </citation>
    <scope>NUCLEOTIDE SEQUENCE [LARGE SCALE GENOMIC DNA]</scope>
    <source>
        <strain evidence="8 9">ATCC 700338</strain>
    </source>
</reference>
<keyword evidence="4" id="KW-0663">Pyridoxal phosphate</keyword>
<dbReference type="InterPro" id="IPR016454">
    <property type="entry name" value="Cysteine_dSase"/>
</dbReference>
<evidence type="ECO:0000256" key="4">
    <source>
        <dbReference type="ARBA" id="ARBA00022898"/>
    </source>
</evidence>
<dbReference type="GO" id="GO:0051536">
    <property type="term" value="F:iron-sulfur cluster binding"/>
    <property type="evidence" value="ECO:0007669"/>
    <property type="project" value="UniProtKB-KW"/>
</dbReference>
<keyword evidence="6" id="KW-0411">Iron-sulfur</keyword>
<keyword evidence="9" id="KW-1185">Reference proteome</keyword>
<evidence type="ECO:0000313" key="9">
    <source>
        <dbReference type="Proteomes" id="UP000004290"/>
    </source>
</evidence>
<dbReference type="EMBL" id="AEEL01000015">
    <property type="protein sequence ID" value="EFM27251.1"/>
    <property type="molecule type" value="Genomic_DNA"/>
</dbReference>
<protein>
    <submittedName>
        <fullName evidence="8">Aminotransferase, class V</fullName>
        <ecNumber evidence="8">2.8.1.7</ecNumber>
    </submittedName>
</protein>
<evidence type="ECO:0000259" key="7">
    <source>
        <dbReference type="Pfam" id="PF00266"/>
    </source>
</evidence>
<feature type="domain" description="Aminotransferase class V" evidence="7">
    <location>
        <begin position="51"/>
        <end position="415"/>
    </location>
</feature>
<keyword evidence="3" id="KW-0479">Metal-binding</keyword>
<accession>E0PEH2</accession>
<dbReference type="AlphaFoldDB" id="E0PEH2"/>
<dbReference type="FunFam" id="3.40.640.10:FF:000084">
    <property type="entry name" value="IscS-like cysteine desulfurase"/>
    <property type="match status" value="1"/>
</dbReference>
<evidence type="ECO:0000256" key="6">
    <source>
        <dbReference type="ARBA" id="ARBA00023014"/>
    </source>
</evidence>
<dbReference type="SUPFAM" id="SSF53383">
    <property type="entry name" value="PLP-dependent transferases"/>
    <property type="match status" value="1"/>
</dbReference>
<dbReference type="Proteomes" id="UP000004290">
    <property type="component" value="Unassembled WGS sequence"/>
</dbReference>
<dbReference type="InterPro" id="IPR015422">
    <property type="entry name" value="PyrdxlP-dep_Trfase_small"/>
</dbReference>
<gene>
    <name evidence="8" type="primary">iscS2</name>
    <name evidence="8" type="ORF">HMPREF9319_1245</name>
</gene>
<comment type="caution">
    <text evidence="8">The sequence shown here is derived from an EMBL/GenBank/DDBJ whole genome shotgun (WGS) entry which is preliminary data.</text>
</comment>
<dbReference type="HOGENOM" id="CLU_003433_0_0_9"/>
<evidence type="ECO:0000256" key="5">
    <source>
        <dbReference type="ARBA" id="ARBA00023004"/>
    </source>
</evidence>
<proteinExistence type="inferred from homology"/>
<dbReference type="Pfam" id="PF00266">
    <property type="entry name" value="Aminotran_5"/>
    <property type="match status" value="1"/>
</dbReference>
<evidence type="ECO:0000256" key="3">
    <source>
        <dbReference type="ARBA" id="ARBA00022723"/>
    </source>
</evidence>
<dbReference type="GO" id="GO:0046872">
    <property type="term" value="F:metal ion binding"/>
    <property type="evidence" value="ECO:0007669"/>
    <property type="project" value="UniProtKB-KW"/>
</dbReference>
<dbReference type="GO" id="GO:0031071">
    <property type="term" value="F:cysteine desulfurase activity"/>
    <property type="evidence" value="ECO:0007669"/>
    <property type="project" value="UniProtKB-EC"/>
</dbReference>
<dbReference type="GO" id="GO:0008483">
    <property type="term" value="F:transaminase activity"/>
    <property type="evidence" value="ECO:0007669"/>
    <property type="project" value="UniProtKB-KW"/>
</dbReference>
<dbReference type="Gene3D" id="3.40.640.10">
    <property type="entry name" value="Type I PLP-dependent aspartate aminotransferase-like (Major domain)"/>
    <property type="match status" value="1"/>
</dbReference>